<keyword evidence="2" id="KW-1185">Reference proteome</keyword>
<dbReference type="Pfam" id="PF11231">
    <property type="entry name" value="DUF3034"/>
    <property type="match status" value="1"/>
</dbReference>
<dbReference type="OrthoDB" id="9126735at2"/>
<name>A0A8H2PNF3_9GAMM</name>
<sequence length="266" mass="28915">MLLLLPRVSFANGKILATPGVAQVEGSGGGGLVPWAQLAGYATEDEVAFSVFCSQAIVKNFQLNSCGGQINFYDRLELSFAKQNFDVEPLSLTLSQQIIGLKVRLYGDFIYSTWPQLSLGIQHKLLDTPAVAFTLGAQHDSGTDIYLAASKLHLGLLAGYNVLWNVTARYTKANEMGLLGFGGPNGNGTLQTEVSVAVLLNKHLAIGSEYRTKPDNLGLNESDWQDVFVAWFVNKHFNVTFAYLDLGAIATIPKQKGWYLSLSGSY</sequence>
<evidence type="ECO:0000313" key="1">
    <source>
        <dbReference type="EMBL" id="TMM46445.1"/>
    </source>
</evidence>
<comment type="caution">
    <text evidence="1">The sequence shown here is derived from an EMBL/GenBank/DDBJ whole genome shotgun (WGS) entry which is preliminary data.</text>
</comment>
<dbReference type="InterPro" id="IPR021393">
    <property type="entry name" value="DUF3034"/>
</dbReference>
<dbReference type="AlphaFoldDB" id="A0A8H2PNF3"/>
<organism evidence="1 2">
    <name type="scientific">Colwellia ponticola</name>
    <dbReference type="NCBI Taxonomy" id="2304625"/>
    <lineage>
        <taxon>Bacteria</taxon>
        <taxon>Pseudomonadati</taxon>
        <taxon>Pseudomonadota</taxon>
        <taxon>Gammaproteobacteria</taxon>
        <taxon>Alteromonadales</taxon>
        <taxon>Colwelliaceae</taxon>
        <taxon>Colwellia</taxon>
    </lineage>
</organism>
<dbReference type="EMBL" id="SZVP01000003">
    <property type="protein sequence ID" value="TMM46445.1"/>
    <property type="molecule type" value="Genomic_DNA"/>
</dbReference>
<reference evidence="1 2" key="1">
    <citation type="submission" date="2019-05" db="EMBL/GenBank/DDBJ databases">
        <title>Colwellia ponticola sp. nov., isolated from seawater.</title>
        <authorList>
            <person name="Yoon J.-H."/>
        </authorList>
    </citation>
    <scope>NUCLEOTIDE SEQUENCE [LARGE SCALE GENOMIC DNA]</scope>
    <source>
        <strain evidence="1 2">OISW-25</strain>
    </source>
</reference>
<gene>
    <name evidence="1" type="ORF">FCS21_05670</name>
</gene>
<dbReference type="Proteomes" id="UP000307702">
    <property type="component" value="Unassembled WGS sequence"/>
</dbReference>
<proteinExistence type="predicted"/>
<accession>A0A8H2PNF3</accession>
<protein>
    <submittedName>
        <fullName evidence="1">DUF3034 family protein</fullName>
    </submittedName>
</protein>
<dbReference type="RefSeq" id="WP_138621293.1">
    <property type="nucleotide sequence ID" value="NZ_SZVP01000003.1"/>
</dbReference>
<evidence type="ECO:0000313" key="2">
    <source>
        <dbReference type="Proteomes" id="UP000307702"/>
    </source>
</evidence>